<keyword evidence="2" id="KW-1133">Transmembrane helix</keyword>
<dbReference type="Proteomes" id="UP001165060">
    <property type="component" value="Unassembled WGS sequence"/>
</dbReference>
<dbReference type="SUPFAM" id="SSF103473">
    <property type="entry name" value="MFS general substrate transporter"/>
    <property type="match status" value="1"/>
</dbReference>
<evidence type="ECO:0000256" key="1">
    <source>
        <dbReference type="ARBA" id="ARBA00004141"/>
    </source>
</evidence>
<feature type="transmembrane region" description="Helical" evidence="2">
    <location>
        <begin position="123"/>
        <end position="145"/>
    </location>
</feature>
<feature type="transmembrane region" description="Helical" evidence="2">
    <location>
        <begin position="67"/>
        <end position="86"/>
    </location>
</feature>
<protein>
    <recommendedName>
        <fullName evidence="3">Major facilitator superfamily (MFS) profile domain-containing protein</fullName>
    </recommendedName>
</protein>
<keyword evidence="2" id="KW-0812">Transmembrane</keyword>
<organism evidence="4 5">
    <name type="scientific">Tetraparma gracilis</name>
    <dbReference type="NCBI Taxonomy" id="2962635"/>
    <lineage>
        <taxon>Eukaryota</taxon>
        <taxon>Sar</taxon>
        <taxon>Stramenopiles</taxon>
        <taxon>Ochrophyta</taxon>
        <taxon>Bolidophyceae</taxon>
        <taxon>Parmales</taxon>
        <taxon>Triparmaceae</taxon>
        <taxon>Tetraparma</taxon>
    </lineage>
</organism>
<comment type="caution">
    <text evidence="4">The sequence shown here is derived from an EMBL/GenBank/DDBJ whole genome shotgun (WGS) entry which is preliminary data.</text>
</comment>
<sequence>LPPPPTMKTPPPPPPPPPAPPPSLYFNALNLAVFVGYVMSTASVAVPVVLIPTIASDIAGPGGKDAFAANVASLATCGTAAGKVLMGFACDAFGARRTMMLCFLLMGGSLLLLSAATDLATVGAAQALLEFFNSVMWPCMAIVLATHYGHDQARLDGGIFVLGMSSRFGALLSMPTWGALVSFLGWRAVALVGSAVAGAGFLLVALFVSDTPTKRDEPQGAKLSLAGVSQSLKNLAASRLFLLVACAQAGNAMVRTSERVLGTFFSETGDVSDATGGSLTTFLSGGLLFGVLVFGNAFVKASNARKKSLVLVLYSLSFLSLAGLAVISLPAVYTRTGGATIFVEVGLSFFMAAFVGIQYYQIPPTISSTFGADKGLCASYIDGVGYVFSSVAWAGLAKVVDLGEYVRE</sequence>
<proteinExistence type="predicted"/>
<accession>A0ABQ6MNA1</accession>
<keyword evidence="2" id="KW-0472">Membrane</keyword>
<dbReference type="InterPro" id="IPR036259">
    <property type="entry name" value="MFS_trans_sf"/>
</dbReference>
<dbReference type="PROSITE" id="PS50850">
    <property type="entry name" value="MFS"/>
    <property type="match status" value="1"/>
</dbReference>
<dbReference type="InterPro" id="IPR011701">
    <property type="entry name" value="MFS"/>
</dbReference>
<gene>
    <name evidence="4" type="ORF">TeGR_g6825</name>
</gene>
<evidence type="ECO:0000313" key="4">
    <source>
        <dbReference type="EMBL" id="GMI28987.1"/>
    </source>
</evidence>
<feature type="transmembrane region" description="Helical" evidence="2">
    <location>
        <begin position="98"/>
        <end position="117"/>
    </location>
</feature>
<feature type="transmembrane region" description="Helical" evidence="2">
    <location>
        <begin position="277"/>
        <end position="299"/>
    </location>
</feature>
<dbReference type="Gene3D" id="1.20.1250.20">
    <property type="entry name" value="MFS general substrate transporter like domains"/>
    <property type="match status" value="1"/>
</dbReference>
<reference evidence="4 5" key="1">
    <citation type="journal article" date="2023" name="Commun. Biol.">
        <title>Genome analysis of Parmales, the sister group of diatoms, reveals the evolutionary specialization of diatoms from phago-mixotrophs to photoautotrophs.</title>
        <authorList>
            <person name="Ban H."/>
            <person name="Sato S."/>
            <person name="Yoshikawa S."/>
            <person name="Yamada K."/>
            <person name="Nakamura Y."/>
            <person name="Ichinomiya M."/>
            <person name="Sato N."/>
            <person name="Blanc-Mathieu R."/>
            <person name="Endo H."/>
            <person name="Kuwata A."/>
            <person name="Ogata H."/>
        </authorList>
    </citation>
    <scope>NUCLEOTIDE SEQUENCE [LARGE SCALE GENOMIC DNA]</scope>
</reference>
<evidence type="ECO:0000256" key="2">
    <source>
        <dbReference type="SAM" id="Phobius"/>
    </source>
</evidence>
<feature type="transmembrane region" description="Helical" evidence="2">
    <location>
        <begin position="184"/>
        <end position="208"/>
    </location>
</feature>
<feature type="transmembrane region" description="Helical" evidence="2">
    <location>
        <begin position="31"/>
        <end position="55"/>
    </location>
</feature>
<feature type="transmembrane region" description="Helical" evidence="2">
    <location>
        <begin position="157"/>
        <end position="178"/>
    </location>
</feature>
<name>A0ABQ6MNA1_9STRA</name>
<feature type="non-terminal residue" evidence="4">
    <location>
        <position position="1"/>
    </location>
</feature>
<feature type="transmembrane region" description="Helical" evidence="2">
    <location>
        <begin position="311"/>
        <end position="333"/>
    </location>
</feature>
<keyword evidence="5" id="KW-1185">Reference proteome</keyword>
<comment type="subcellular location">
    <subcellularLocation>
        <location evidence="1">Membrane</location>
        <topology evidence="1">Multi-pass membrane protein</topology>
    </subcellularLocation>
</comment>
<dbReference type="InterPro" id="IPR020846">
    <property type="entry name" value="MFS_dom"/>
</dbReference>
<dbReference type="Pfam" id="PF07690">
    <property type="entry name" value="MFS_1"/>
    <property type="match status" value="1"/>
</dbReference>
<evidence type="ECO:0000259" key="3">
    <source>
        <dbReference type="PROSITE" id="PS50850"/>
    </source>
</evidence>
<feature type="transmembrane region" description="Helical" evidence="2">
    <location>
        <begin position="339"/>
        <end position="360"/>
    </location>
</feature>
<dbReference type="EMBL" id="BRYB01003011">
    <property type="protein sequence ID" value="GMI28987.1"/>
    <property type="molecule type" value="Genomic_DNA"/>
</dbReference>
<evidence type="ECO:0000313" key="5">
    <source>
        <dbReference type="Proteomes" id="UP001165060"/>
    </source>
</evidence>
<dbReference type="CDD" id="cd06174">
    <property type="entry name" value="MFS"/>
    <property type="match status" value="1"/>
</dbReference>
<feature type="domain" description="Major facilitator superfamily (MFS) profile" evidence="3">
    <location>
        <begin position="29"/>
        <end position="408"/>
    </location>
</feature>